<dbReference type="Proteomes" id="UP000499080">
    <property type="component" value="Unassembled WGS sequence"/>
</dbReference>
<protein>
    <submittedName>
        <fullName evidence="1">Uncharacterized protein</fullName>
    </submittedName>
</protein>
<dbReference type="AlphaFoldDB" id="A0A4Y2UUP2"/>
<comment type="caution">
    <text evidence="1">The sequence shown here is derived from an EMBL/GenBank/DDBJ whole genome shotgun (WGS) entry which is preliminary data.</text>
</comment>
<reference evidence="1 2" key="1">
    <citation type="journal article" date="2019" name="Sci. Rep.">
        <title>Orb-weaving spider Araneus ventricosus genome elucidates the spidroin gene catalogue.</title>
        <authorList>
            <person name="Kono N."/>
            <person name="Nakamura H."/>
            <person name="Ohtoshi R."/>
            <person name="Moran D.A.P."/>
            <person name="Shinohara A."/>
            <person name="Yoshida Y."/>
            <person name="Fujiwara M."/>
            <person name="Mori M."/>
            <person name="Tomita M."/>
            <person name="Arakawa K."/>
        </authorList>
    </citation>
    <scope>NUCLEOTIDE SEQUENCE [LARGE SCALE GENOMIC DNA]</scope>
</reference>
<name>A0A4Y2UUP2_ARAVE</name>
<organism evidence="1 2">
    <name type="scientific">Araneus ventricosus</name>
    <name type="common">Orbweaver spider</name>
    <name type="synonym">Epeira ventricosa</name>
    <dbReference type="NCBI Taxonomy" id="182803"/>
    <lineage>
        <taxon>Eukaryota</taxon>
        <taxon>Metazoa</taxon>
        <taxon>Ecdysozoa</taxon>
        <taxon>Arthropoda</taxon>
        <taxon>Chelicerata</taxon>
        <taxon>Arachnida</taxon>
        <taxon>Araneae</taxon>
        <taxon>Araneomorphae</taxon>
        <taxon>Entelegynae</taxon>
        <taxon>Araneoidea</taxon>
        <taxon>Araneidae</taxon>
        <taxon>Araneus</taxon>
    </lineage>
</organism>
<sequence length="90" mass="9800">MPLKISRVLGLLHVKSYVGGQSHPAGVLLKFGEVVLAPSHLMPGQNYEFHPKIALVLLQNGTNITKAKLKSKETIENQKATLADLISEDL</sequence>
<accession>A0A4Y2UUP2</accession>
<gene>
    <name evidence="1" type="ORF">AVEN_88648_1</name>
</gene>
<keyword evidence="2" id="KW-1185">Reference proteome</keyword>
<proteinExistence type="predicted"/>
<dbReference type="EMBL" id="BGPR01040411">
    <property type="protein sequence ID" value="GBO16523.1"/>
    <property type="molecule type" value="Genomic_DNA"/>
</dbReference>
<evidence type="ECO:0000313" key="2">
    <source>
        <dbReference type="Proteomes" id="UP000499080"/>
    </source>
</evidence>
<evidence type="ECO:0000313" key="1">
    <source>
        <dbReference type="EMBL" id="GBO16523.1"/>
    </source>
</evidence>